<dbReference type="EMBL" id="CP002629">
    <property type="protein sequence ID" value="AEB09324.1"/>
    <property type="molecule type" value="Genomic_DNA"/>
</dbReference>
<keyword evidence="8 9" id="KW-0472">Membrane</keyword>
<dbReference type="NCBIfam" id="TIGR00964">
    <property type="entry name" value="secE_bact"/>
    <property type="match status" value="1"/>
</dbReference>
<feature type="transmembrane region" description="Helical" evidence="9">
    <location>
        <begin position="76"/>
        <end position="96"/>
    </location>
</feature>
<keyword evidence="6 9" id="KW-1133">Transmembrane helix</keyword>
<comment type="function">
    <text evidence="9">Essential subunit of the Sec protein translocation channel SecYEG. Clamps together the 2 halves of SecY. May contact the channel plug during translocation.</text>
</comment>
<dbReference type="HOGENOM" id="CLU_113663_7_1_7"/>
<dbReference type="Pfam" id="PF00584">
    <property type="entry name" value="SecE"/>
    <property type="match status" value="1"/>
</dbReference>
<keyword evidence="11" id="KW-1185">Reference proteome</keyword>
<dbReference type="GO" id="GO:0043952">
    <property type="term" value="P:protein transport by the Sec complex"/>
    <property type="evidence" value="ECO:0007669"/>
    <property type="project" value="UniProtKB-UniRule"/>
</dbReference>
<dbReference type="Proteomes" id="UP000000483">
    <property type="component" value="Chromosome"/>
</dbReference>
<dbReference type="InterPro" id="IPR005807">
    <property type="entry name" value="SecE_bac"/>
</dbReference>
<dbReference type="STRING" id="880072.Desac_1469"/>
<dbReference type="InterPro" id="IPR038379">
    <property type="entry name" value="SecE_sf"/>
</dbReference>
<dbReference type="Gene3D" id="1.20.5.1030">
    <property type="entry name" value="Preprotein translocase secy subunit"/>
    <property type="match status" value="1"/>
</dbReference>
<evidence type="ECO:0000256" key="7">
    <source>
        <dbReference type="ARBA" id="ARBA00023010"/>
    </source>
</evidence>
<dbReference type="GO" id="GO:0065002">
    <property type="term" value="P:intracellular protein transmembrane transport"/>
    <property type="evidence" value="ECO:0007669"/>
    <property type="project" value="UniProtKB-UniRule"/>
</dbReference>
<evidence type="ECO:0000256" key="3">
    <source>
        <dbReference type="ARBA" id="ARBA00022475"/>
    </source>
</evidence>
<dbReference type="GO" id="GO:0009306">
    <property type="term" value="P:protein secretion"/>
    <property type="evidence" value="ECO:0007669"/>
    <property type="project" value="UniProtKB-UniRule"/>
</dbReference>
<keyword evidence="5 9" id="KW-0653">Protein transport</keyword>
<dbReference type="PROSITE" id="PS01067">
    <property type="entry name" value="SECE_SEC61G"/>
    <property type="match status" value="1"/>
</dbReference>
<evidence type="ECO:0000313" key="10">
    <source>
        <dbReference type="EMBL" id="AEB09324.1"/>
    </source>
</evidence>
<name>F2NCP3_DESAR</name>
<reference evidence="10 11" key="1">
    <citation type="journal article" date="2011" name="Stand. Genomic Sci.">
        <title>Complete genome sequence of the acetate-degrading sulfate reducer Desulfobacca acetoxidans type strain (ASRB2).</title>
        <authorList>
            <person name="Goker M."/>
            <person name="Teshima H."/>
            <person name="Lapidus A."/>
            <person name="Nolan M."/>
            <person name="Lucas S."/>
            <person name="Hammon N."/>
            <person name="Deshpande S."/>
            <person name="Cheng J.F."/>
            <person name="Tapia R."/>
            <person name="Han C."/>
            <person name="Goodwin L."/>
            <person name="Pitluck S."/>
            <person name="Huntemann M."/>
            <person name="Liolios K."/>
            <person name="Ivanova N."/>
            <person name="Pagani I."/>
            <person name="Mavromatis K."/>
            <person name="Ovchinikova G."/>
            <person name="Pati A."/>
            <person name="Chen A."/>
            <person name="Palaniappan K."/>
            <person name="Land M."/>
            <person name="Hauser L."/>
            <person name="Brambilla E.M."/>
            <person name="Rohde M."/>
            <person name="Spring S."/>
            <person name="Detter J.C."/>
            <person name="Woyke T."/>
            <person name="Bristow J."/>
            <person name="Eisen J.A."/>
            <person name="Markowitz V."/>
            <person name="Hugenholtz P."/>
            <person name="Kyrpides N.C."/>
            <person name="Klenk H.P."/>
        </authorList>
    </citation>
    <scope>NUCLEOTIDE SEQUENCE [LARGE SCALE GENOMIC DNA]</scope>
    <source>
        <strain evidence="11">ATCC 700848 / DSM 11109 / ASRB2</strain>
    </source>
</reference>
<protein>
    <recommendedName>
        <fullName evidence="9">Protein translocase subunit SecE</fullName>
    </recommendedName>
</protein>
<reference evidence="11" key="2">
    <citation type="submission" date="2011-03" db="EMBL/GenBank/DDBJ databases">
        <title>The complete genome of Desulfobacca acetoxidans DSM 11109.</title>
        <authorList>
            <consortium name="US DOE Joint Genome Institute (JGI-PGF)"/>
            <person name="Lucas S."/>
            <person name="Copeland A."/>
            <person name="Lapidus A."/>
            <person name="Bruce D."/>
            <person name="Goodwin L."/>
            <person name="Pitluck S."/>
            <person name="Peters L."/>
            <person name="Kyrpides N."/>
            <person name="Mavromatis K."/>
            <person name="Ivanova N."/>
            <person name="Ovchinnikova G."/>
            <person name="Teshima H."/>
            <person name="Detter J.C."/>
            <person name="Han C."/>
            <person name="Land M."/>
            <person name="Hauser L."/>
            <person name="Markowitz V."/>
            <person name="Cheng J.-F."/>
            <person name="Hugenholtz P."/>
            <person name="Woyke T."/>
            <person name="Wu D."/>
            <person name="Spring S."/>
            <person name="Schueler E."/>
            <person name="Brambilla E."/>
            <person name="Klenk H.-P."/>
            <person name="Eisen J.A."/>
        </authorList>
    </citation>
    <scope>NUCLEOTIDE SEQUENCE [LARGE SCALE GENOMIC DNA]</scope>
    <source>
        <strain evidence="11">ATCC 700848 / DSM 11109 / ASRB2</strain>
    </source>
</reference>
<evidence type="ECO:0000256" key="4">
    <source>
        <dbReference type="ARBA" id="ARBA00022692"/>
    </source>
</evidence>
<keyword evidence="3 9" id="KW-1003">Cell membrane</keyword>
<keyword evidence="7 9" id="KW-0811">Translocation</keyword>
<dbReference type="GO" id="GO:0006605">
    <property type="term" value="P:protein targeting"/>
    <property type="evidence" value="ECO:0007669"/>
    <property type="project" value="UniProtKB-UniRule"/>
</dbReference>
<accession>F2NCP3</accession>
<evidence type="ECO:0000256" key="1">
    <source>
        <dbReference type="ARBA" id="ARBA00004370"/>
    </source>
</evidence>
<dbReference type="KEGG" id="dao:Desac_1469"/>
<dbReference type="OrthoDB" id="9812738at2"/>
<dbReference type="GO" id="GO:0005886">
    <property type="term" value="C:plasma membrane"/>
    <property type="evidence" value="ECO:0007669"/>
    <property type="project" value="UniProtKB-SubCell"/>
</dbReference>
<proteinExistence type="inferred from homology"/>
<keyword evidence="9" id="KW-0997">Cell inner membrane</keyword>
<evidence type="ECO:0000313" key="11">
    <source>
        <dbReference type="Proteomes" id="UP000000483"/>
    </source>
</evidence>
<dbReference type="PANTHER" id="PTHR33910">
    <property type="entry name" value="PROTEIN TRANSLOCASE SUBUNIT SECE"/>
    <property type="match status" value="1"/>
</dbReference>
<dbReference type="PANTHER" id="PTHR33910:SF1">
    <property type="entry name" value="PROTEIN TRANSLOCASE SUBUNIT SECE"/>
    <property type="match status" value="1"/>
</dbReference>
<organism evidence="10 11">
    <name type="scientific">Desulfobacca acetoxidans (strain ATCC 700848 / DSM 11109 / ASRB2)</name>
    <dbReference type="NCBI Taxonomy" id="880072"/>
    <lineage>
        <taxon>Bacteria</taxon>
        <taxon>Pseudomonadati</taxon>
        <taxon>Thermodesulfobacteriota</taxon>
        <taxon>Desulfobaccia</taxon>
        <taxon>Desulfobaccales</taxon>
        <taxon>Desulfobaccaceae</taxon>
        <taxon>Desulfobacca</taxon>
    </lineage>
</organism>
<evidence type="ECO:0000256" key="2">
    <source>
        <dbReference type="ARBA" id="ARBA00022448"/>
    </source>
</evidence>
<dbReference type="GO" id="GO:0008320">
    <property type="term" value="F:protein transmembrane transporter activity"/>
    <property type="evidence" value="ECO:0007669"/>
    <property type="project" value="UniProtKB-UniRule"/>
</dbReference>
<dbReference type="HAMAP" id="MF_00422">
    <property type="entry name" value="SecE"/>
    <property type="match status" value="1"/>
</dbReference>
<comment type="subcellular location">
    <subcellularLocation>
        <location evidence="9">Cell inner membrane</location>
        <topology evidence="9">Single-pass membrane protein</topology>
    </subcellularLocation>
    <subcellularLocation>
        <location evidence="1">Membrane</location>
    </subcellularLocation>
</comment>
<evidence type="ECO:0000256" key="9">
    <source>
        <dbReference type="HAMAP-Rule" id="MF_00422"/>
    </source>
</evidence>
<evidence type="ECO:0000256" key="8">
    <source>
        <dbReference type="ARBA" id="ARBA00023136"/>
    </source>
</evidence>
<keyword evidence="4 9" id="KW-0812">Transmembrane</keyword>
<dbReference type="eggNOG" id="COG0690">
    <property type="taxonomic scope" value="Bacteria"/>
</dbReference>
<evidence type="ECO:0000256" key="6">
    <source>
        <dbReference type="ARBA" id="ARBA00022989"/>
    </source>
</evidence>
<dbReference type="InterPro" id="IPR001901">
    <property type="entry name" value="Translocase_SecE/Sec61-g"/>
</dbReference>
<dbReference type="AlphaFoldDB" id="F2NCP3"/>
<dbReference type="RefSeq" id="WP_013706435.1">
    <property type="nucleotide sequence ID" value="NC_015388.1"/>
</dbReference>
<keyword evidence="2 9" id="KW-0813">Transport</keyword>
<evidence type="ECO:0000256" key="5">
    <source>
        <dbReference type="ARBA" id="ARBA00022927"/>
    </source>
</evidence>
<sequence length="110" mass="12416">MKKIKIKEKAGEKGQDVIAKELTKKPGKGQLVKIKPKKSKTFTWPAIGDYWVRTKQFIQEAWVELKKVTWPGQKETLGATAVVIVLVFLVSFYLGIVDLGLSRLVKYIIG</sequence>
<comment type="similarity">
    <text evidence="9">Belongs to the SecE/SEC61-gamma family.</text>
</comment>
<gene>
    <name evidence="9" type="primary">secE</name>
    <name evidence="10" type="ordered locus">Desac_1469</name>
</gene>
<comment type="subunit">
    <text evidence="9">Component of the Sec protein translocase complex. Heterotrimer consisting of SecY, SecE and SecG subunits. The heterotrimers can form oligomers, although 1 heterotrimer is thought to be able to translocate proteins. Interacts with the ribosome. Interacts with SecDF, and other proteins may be involved. Interacts with SecA.</text>
</comment>